<keyword evidence="1 3" id="KW-0853">WD repeat</keyword>
<dbReference type="SUPFAM" id="SSF50978">
    <property type="entry name" value="WD40 repeat-like"/>
    <property type="match status" value="1"/>
</dbReference>
<dbReference type="PRINTS" id="PR00320">
    <property type="entry name" value="GPROTEINBRPT"/>
</dbReference>
<keyword evidence="2" id="KW-0677">Repeat</keyword>
<feature type="region of interest" description="Disordered" evidence="4">
    <location>
        <begin position="1"/>
        <end position="99"/>
    </location>
</feature>
<gene>
    <name evidence="5" type="ORF">D9619_003330</name>
</gene>
<dbReference type="Pfam" id="PF00400">
    <property type="entry name" value="WD40"/>
    <property type="match status" value="3"/>
</dbReference>
<reference evidence="5 6" key="1">
    <citation type="journal article" date="2020" name="ISME J.">
        <title>Uncovering the hidden diversity of litter-decomposition mechanisms in mushroom-forming fungi.</title>
        <authorList>
            <person name="Floudas D."/>
            <person name="Bentzer J."/>
            <person name="Ahren D."/>
            <person name="Johansson T."/>
            <person name="Persson P."/>
            <person name="Tunlid A."/>
        </authorList>
    </citation>
    <scope>NUCLEOTIDE SEQUENCE [LARGE SCALE GENOMIC DNA]</scope>
    <source>
        <strain evidence="5 6">CBS 101986</strain>
    </source>
</reference>
<dbReference type="InterPro" id="IPR001680">
    <property type="entry name" value="WD40_rpt"/>
</dbReference>
<dbReference type="EMBL" id="JAACJJ010000056">
    <property type="protein sequence ID" value="KAF5312575.1"/>
    <property type="molecule type" value="Genomic_DNA"/>
</dbReference>
<dbReference type="AlphaFoldDB" id="A0A8H5AWW6"/>
<evidence type="ECO:0000313" key="5">
    <source>
        <dbReference type="EMBL" id="KAF5312575.1"/>
    </source>
</evidence>
<dbReference type="PANTHER" id="PTHR16017">
    <property type="entry name" value="GASTRULATION DEFECTIVE PROTEIN 1-RELATED"/>
    <property type="match status" value="1"/>
</dbReference>
<dbReference type="InterPro" id="IPR036322">
    <property type="entry name" value="WD40_repeat_dom_sf"/>
</dbReference>
<evidence type="ECO:0000313" key="6">
    <source>
        <dbReference type="Proteomes" id="UP000567179"/>
    </source>
</evidence>
<dbReference type="GO" id="GO:0035861">
    <property type="term" value="C:site of double-strand break"/>
    <property type="evidence" value="ECO:0007669"/>
    <property type="project" value="TreeGrafter"/>
</dbReference>
<feature type="repeat" description="WD" evidence="3">
    <location>
        <begin position="209"/>
        <end position="251"/>
    </location>
</feature>
<feature type="repeat" description="WD" evidence="3">
    <location>
        <begin position="108"/>
        <end position="140"/>
    </location>
</feature>
<feature type="compositionally biased region" description="Acidic residues" evidence="4">
    <location>
        <begin position="58"/>
        <end position="67"/>
    </location>
</feature>
<keyword evidence="6" id="KW-1185">Reference proteome</keyword>
<name>A0A8H5AWW6_9AGAR</name>
<dbReference type="OrthoDB" id="10264376at2759"/>
<proteinExistence type="predicted"/>
<feature type="compositionally biased region" description="Acidic residues" evidence="4">
    <location>
        <begin position="85"/>
        <end position="98"/>
    </location>
</feature>
<dbReference type="InterPro" id="IPR051858">
    <property type="entry name" value="WD_repeat_GAD-1"/>
</dbReference>
<dbReference type="Proteomes" id="UP000567179">
    <property type="component" value="Unassembled WGS sequence"/>
</dbReference>
<feature type="compositionally biased region" description="Basic and acidic residues" evidence="4">
    <location>
        <begin position="21"/>
        <end position="42"/>
    </location>
</feature>
<dbReference type="PROSITE" id="PS50294">
    <property type="entry name" value="WD_REPEATS_REGION"/>
    <property type="match status" value="2"/>
</dbReference>
<feature type="compositionally biased region" description="Basic and acidic residues" evidence="4">
    <location>
        <begin position="75"/>
        <end position="84"/>
    </location>
</feature>
<feature type="repeat" description="WD" evidence="3">
    <location>
        <begin position="315"/>
        <end position="341"/>
    </location>
</feature>
<dbReference type="PANTHER" id="PTHR16017:SF0">
    <property type="entry name" value="WD REPEAT-CONTAINING PROTEIN 70"/>
    <property type="match status" value="1"/>
</dbReference>
<feature type="compositionally biased region" description="Basic and acidic residues" evidence="4">
    <location>
        <begin position="489"/>
        <end position="501"/>
    </location>
</feature>
<protein>
    <recommendedName>
        <fullName evidence="7">Transcription factor</fullName>
    </recommendedName>
</protein>
<evidence type="ECO:0000256" key="1">
    <source>
        <dbReference type="ARBA" id="ARBA00022574"/>
    </source>
</evidence>
<evidence type="ECO:0000256" key="3">
    <source>
        <dbReference type="PROSITE-ProRule" id="PRU00221"/>
    </source>
</evidence>
<evidence type="ECO:0008006" key="7">
    <source>
        <dbReference type="Google" id="ProtNLM"/>
    </source>
</evidence>
<dbReference type="SMART" id="SM00320">
    <property type="entry name" value="WD40"/>
    <property type="match status" value="5"/>
</dbReference>
<organism evidence="5 6">
    <name type="scientific">Psilocybe cf. subviscida</name>
    <dbReference type="NCBI Taxonomy" id="2480587"/>
    <lineage>
        <taxon>Eukaryota</taxon>
        <taxon>Fungi</taxon>
        <taxon>Dikarya</taxon>
        <taxon>Basidiomycota</taxon>
        <taxon>Agaricomycotina</taxon>
        <taxon>Agaricomycetes</taxon>
        <taxon>Agaricomycetidae</taxon>
        <taxon>Agaricales</taxon>
        <taxon>Agaricineae</taxon>
        <taxon>Strophariaceae</taxon>
        <taxon>Psilocybe</taxon>
    </lineage>
</organism>
<dbReference type="InterPro" id="IPR020472">
    <property type="entry name" value="WD40_PAC1"/>
</dbReference>
<dbReference type="GO" id="GO:0005634">
    <property type="term" value="C:nucleus"/>
    <property type="evidence" value="ECO:0007669"/>
    <property type="project" value="TreeGrafter"/>
</dbReference>
<comment type="caution">
    <text evidence="5">The sequence shown here is derived from an EMBL/GenBank/DDBJ whole genome shotgun (WGS) entry which is preliminary data.</text>
</comment>
<feature type="region of interest" description="Disordered" evidence="4">
    <location>
        <begin position="472"/>
        <end position="515"/>
    </location>
</feature>
<accession>A0A8H5AWW6</accession>
<evidence type="ECO:0000256" key="2">
    <source>
        <dbReference type="ARBA" id="ARBA00022737"/>
    </source>
</evidence>
<evidence type="ECO:0000256" key="4">
    <source>
        <dbReference type="SAM" id="MobiDB-lite"/>
    </source>
</evidence>
<sequence length="605" mass="66167">MSDDVLAAMGIAGFGKTVQKKALDPTRFDKNKRSEVSTEKRVAVGPAPGPSSGREPSMEQDSDDDEGPAPPPKATTDEAAKGQEEPEWEPEEDEDDTPEFPITHEINLKDHTKVVSALALDPSGARVVSGSHDYDCKLWDFGGMDMRCKPFKSWEPAGTYYIHDLKFSNDGSKFLCLSGTTQAKIFDRDGEEQATFVKGDPYIRDMKNTSGHVGELTSCAWHPKDPKLFITSSADSTIRIWDVENKRKQKTVIVVKSKERGARTKVTACNYSPDGNLIGGACLDGALHMWQTSSNFVRPSMTIENAHVKGTETGSIVFSVDKQTVLTRGGDDTVKLWDLRSFKKPVAVHSGLGTLYPNTNAVFSPDDKYVITGAAATTKGGQGRLVILKKDGLEEVKSLAVDATPVKVAWHSKINQIVTGLSNGEVVVLYSPVTSLNGAKLLLNKGPPRKRTIEDVSDAMAAPTILTPHALPMFRDLDPGRGTKRKREKDRMDPKKSHRPEMPVTGPGKGGRVGASATQHVVQNLVRDTTRDVDPREALLRYADDKDPQWTSGEPFVSLDHNDDDAGAHARAETIFMFASVSWRTNQPKPVFAAAEEEGEKEEDK</sequence>
<dbReference type="InterPro" id="IPR015943">
    <property type="entry name" value="WD40/YVTN_repeat-like_dom_sf"/>
</dbReference>
<dbReference type="PROSITE" id="PS50082">
    <property type="entry name" value="WD_REPEATS_2"/>
    <property type="match status" value="3"/>
</dbReference>
<dbReference type="Gene3D" id="2.130.10.10">
    <property type="entry name" value="YVTN repeat-like/Quinoprotein amine dehydrogenase"/>
    <property type="match status" value="3"/>
</dbReference>